<evidence type="ECO:0000313" key="8">
    <source>
        <dbReference type="EMBL" id="ESN97142.1"/>
    </source>
</evidence>
<dbReference type="Pfam" id="PF13864">
    <property type="entry name" value="Enkurin"/>
    <property type="match status" value="1"/>
</dbReference>
<feature type="compositionally biased region" description="Basic and acidic residues" evidence="6">
    <location>
        <begin position="16"/>
        <end position="32"/>
    </location>
</feature>
<dbReference type="HOGENOM" id="CLU_088051_0_0_1"/>
<organism evidence="9 10">
    <name type="scientific">Helobdella robusta</name>
    <name type="common">Californian leech</name>
    <dbReference type="NCBI Taxonomy" id="6412"/>
    <lineage>
        <taxon>Eukaryota</taxon>
        <taxon>Metazoa</taxon>
        <taxon>Spiralia</taxon>
        <taxon>Lophotrochozoa</taxon>
        <taxon>Annelida</taxon>
        <taxon>Clitellata</taxon>
        <taxon>Hirudinea</taxon>
        <taxon>Rhynchobdellida</taxon>
        <taxon>Glossiphoniidae</taxon>
        <taxon>Helobdella</taxon>
    </lineage>
</organism>
<proteinExistence type="predicted"/>
<dbReference type="PANTHER" id="PTHR21490">
    <property type="entry name" value="ENKURIN-RELATED"/>
    <property type="match status" value="1"/>
</dbReference>
<accession>T1G627</accession>
<comment type="subcellular location">
    <subcellularLocation>
        <location evidence="1">Cell projection</location>
        <location evidence="1">Cilium</location>
    </subcellularLocation>
    <subcellularLocation>
        <location evidence="2">Cytoplasm</location>
        <location evidence="2">Cytoskeleton</location>
    </subcellularLocation>
</comment>
<evidence type="ECO:0000259" key="7">
    <source>
        <dbReference type="PROSITE" id="PS51665"/>
    </source>
</evidence>
<dbReference type="CTD" id="20216524"/>
<gene>
    <name evidence="9" type="primary">20216524</name>
    <name evidence="8" type="ORF">HELRODRAFT_85777</name>
</gene>
<dbReference type="GO" id="GO:0005879">
    <property type="term" value="C:axonemal microtubule"/>
    <property type="evidence" value="ECO:0000318"/>
    <property type="project" value="GO_Central"/>
</dbReference>
<evidence type="ECO:0000313" key="9">
    <source>
        <dbReference type="EnsemblMetazoa" id="HelroP85777"/>
    </source>
</evidence>
<dbReference type="KEGG" id="hro:HELRODRAFT_85777"/>
<keyword evidence="3" id="KW-0963">Cytoplasm</keyword>
<evidence type="ECO:0000256" key="5">
    <source>
        <dbReference type="ARBA" id="ARBA00023273"/>
    </source>
</evidence>
<feature type="compositionally biased region" description="Basic and acidic residues" evidence="6">
    <location>
        <begin position="60"/>
        <end position="69"/>
    </location>
</feature>
<reference evidence="8 10" key="2">
    <citation type="journal article" date="2013" name="Nature">
        <title>Insights into bilaterian evolution from three spiralian genomes.</title>
        <authorList>
            <person name="Simakov O."/>
            <person name="Marletaz F."/>
            <person name="Cho S.J."/>
            <person name="Edsinger-Gonzales E."/>
            <person name="Havlak P."/>
            <person name="Hellsten U."/>
            <person name="Kuo D.H."/>
            <person name="Larsson T."/>
            <person name="Lv J."/>
            <person name="Arendt D."/>
            <person name="Savage R."/>
            <person name="Osoegawa K."/>
            <person name="de Jong P."/>
            <person name="Grimwood J."/>
            <person name="Chapman J.A."/>
            <person name="Shapiro H."/>
            <person name="Aerts A."/>
            <person name="Otillar R.P."/>
            <person name="Terry A.Y."/>
            <person name="Boore J.L."/>
            <person name="Grigoriev I.V."/>
            <person name="Lindberg D.R."/>
            <person name="Seaver E.C."/>
            <person name="Weisblat D.A."/>
            <person name="Putnam N.H."/>
            <person name="Rokhsar D.S."/>
        </authorList>
    </citation>
    <scope>NUCLEOTIDE SEQUENCE</scope>
</reference>
<dbReference type="AlphaFoldDB" id="T1G627"/>
<dbReference type="STRING" id="6412.T1G627"/>
<evidence type="ECO:0000256" key="3">
    <source>
        <dbReference type="ARBA" id="ARBA00022490"/>
    </source>
</evidence>
<dbReference type="PANTHER" id="PTHR21490:SF0">
    <property type="entry name" value="ENKURIN"/>
    <property type="match status" value="1"/>
</dbReference>
<evidence type="ECO:0000256" key="4">
    <source>
        <dbReference type="ARBA" id="ARBA00023212"/>
    </source>
</evidence>
<dbReference type="EMBL" id="KB097417">
    <property type="protein sequence ID" value="ESN97142.1"/>
    <property type="molecule type" value="Genomic_DNA"/>
</dbReference>
<feature type="domain" description="Enkurin" evidence="7">
    <location>
        <begin position="160"/>
        <end position="252"/>
    </location>
</feature>
<dbReference type="RefSeq" id="XP_009024641.1">
    <property type="nucleotide sequence ID" value="XM_009026393.1"/>
</dbReference>
<keyword evidence="5" id="KW-0966">Cell projection</keyword>
<dbReference type="GeneID" id="20216524"/>
<keyword evidence="10" id="KW-1185">Reference proteome</keyword>
<dbReference type="Proteomes" id="UP000015101">
    <property type="component" value="Unassembled WGS sequence"/>
</dbReference>
<protein>
    <recommendedName>
        <fullName evidence="7">Enkurin domain-containing protein</fullName>
    </recommendedName>
</protein>
<evidence type="ECO:0000313" key="10">
    <source>
        <dbReference type="Proteomes" id="UP000015101"/>
    </source>
</evidence>
<dbReference type="FunCoup" id="T1G627">
    <property type="interactions" value="26"/>
</dbReference>
<dbReference type="EMBL" id="AMQM01006344">
    <property type="status" value="NOT_ANNOTATED_CDS"/>
    <property type="molecule type" value="Genomic_DNA"/>
</dbReference>
<feature type="region of interest" description="Disordered" evidence="6">
    <location>
        <begin position="14"/>
        <end position="93"/>
    </location>
</feature>
<dbReference type="GO" id="GO:0001669">
    <property type="term" value="C:acrosomal vesicle"/>
    <property type="evidence" value="ECO:0000318"/>
    <property type="project" value="GO_Central"/>
</dbReference>
<name>T1G627_HELRO</name>
<sequence>MDYKREESIYNLIPKEPVKIEKPASQDNDHSPNGRSRGTRVSFKTMGPAKVPQRPPDQFLKSHENDVHLPKSQQRFKYADAEKRKPPVPKVTEKPVMGVQSNKNFIVENAIQNITAAPRVPERTFVDSRHGEKQPLDASGLYPVYLNKKDFGKTPIYLEKRKMELEQNEADMRAYVEMNERKNQMKRMTEDERNIIIKGLKDNWEYVYKDYLALPMVIDTPMKKSMKERMERDMEQLERDARLIESHKIIYIAD</sequence>
<dbReference type="EnsemblMetazoa" id="HelroT85777">
    <property type="protein sequence ID" value="HelroP85777"/>
    <property type="gene ID" value="HelroG85777"/>
</dbReference>
<reference evidence="10" key="1">
    <citation type="submission" date="2012-12" db="EMBL/GenBank/DDBJ databases">
        <authorList>
            <person name="Hellsten U."/>
            <person name="Grimwood J."/>
            <person name="Chapman J.A."/>
            <person name="Shapiro H."/>
            <person name="Aerts A."/>
            <person name="Otillar R.P."/>
            <person name="Terry A.Y."/>
            <person name="Boore J.L."/>
            <person name="Simakov O."/>
            <person name="Marletaz F."/>
            <person name="Cho S.-J."/>
            <person name="Edsinger-Gonzales E."/>
            <person name="Havlak P."/>
            <person name="Kuo D.-H."/>
            <person name="Larsson T."/>
            <person name="Lv J."/>
            <person name="Arendt D."/>
            <person name="Savage R."/>
            <person name="Osoegawa K."/>
            <person name="de Jong P."/>
            <person name="Lindberg D.R."/>
            <person name="Seaver E.C."/>
            <person name="Weisblat D.A."/>
            <person name="Putnam N.H."/>
            <person name="Grigoriev I.V."/>
            <person name="Rokhsar D.S."/>
        </authorList>
    </citation>
    <scope>NUCLEOTIDE SEQUENCE</scope>
</reference>
<dbReference type="InParanoid" id="T1G627"/>
<evidence type="ECO:0000256" key="2">
    <source>
        <dbReference type="ARBA" id="ARBA00004245"/>
    </source>
</evidence>
<dbReference type="GO" id="GO:0005516">
    <property type="term" value="F:calmodulin binding"/>
    <property type="evidence" value="ECO:0000318"/>
    <property type="project" value="GO_Central"/>
</dbReference>
<dbReference type="OMA" id="HRVIYIA"/>
<keyword evidence="4" id="KW-0206">Cytoskeleton</keyword>
<dbReference type="InterPro" id="IPR052102">
    <property type="entry name" value="Enkurin_domain-protein"/>
</dbReference>
<reference evidence="9" key="3">
    <citation type="submission" date="2015-06" db="UniProtKB">
        <authorList>
            <consortium name="EnsemblMetazoa"/>
        </authorList>
    </citation>
    <scope>IDENTIFICATION</scope>
</reference>
<evidence type="ECO:0000256" key="6">
    <source>
        <dbReference type="SAM" id="MobiDB-lite"/>
    </source>
</evidence>
<dbReference type="eggNOG" id="ENOG502QT8E">
    <property type="taxonomic scope" value="Eukaryota"/>
</dbReference>
<dbReference type="OrthoDB" id="2123594at2759"/>
<dbReference type="InterPro" id="IPR027012">
    <property type="entry name" value="Enkurin_dom"/>
</dbReference>
<evidence type="ECO:0000256" key="1">
    <source>
        <dbReference type="ARBA" id="ARBA00004138"/>
    </source>
</evidence>
<dbReference type="PROSITE" id="PS51665">
    <property type="entry name" value="ENKURIN"/>
    <property type="match status" value="1"/>
</dbReference>